<gene>
    <name evidence="1" type="ORF">LAD12857_03760</name>
</gene>
<name>A0ABQ5M0H8_9FIRM</name>
<organism evidence="1 2">
    <name type="scientific">Lacrimispora amygdalina</name>
    <dbReference type="NCBI Taxonomy" id="253257"/>
    <lineage>
        <taxon>Bacteria</taxon>
        <taxon>Bacillati</taxon>
        <taxon>Bacillota</taxon>
        <taxon>Clostridia</taxon>
        <taxon>Lachnospirales</taxon>
        <taxon>Lachnospiraceae</taxon>
        <taxon>Lacrimispora</taxon>
    </lineage>
</organism>
<keyword evidence="2" id="KW-1185">Reference proteome</keyword>
<evidence type="ECO:0000313" key="2">
    <source>
        <dbReference type="Proteomes" id="UP001419084"/>
    </source>
</evidence>
<reference evidence="1 2" key="1">
    <citation type="journal article" date="2024" name="Int. J. Syst. Evol. Microbiol.">
        <title>Lacrimispora brassicae sp. nov. isolated from fermented cabbage, and proposal of Clostridium indicum Gundawar et al. 2019 and Clostridium methoxybenzovorans Mechichi et al. 1999 as heterotypic synonyms of Lacrimispora amygdalina (Parshina et al. 2003) Haas and Blanchard 2020 and Lacrimispora indolis (McClung and McCoy 1957) Haas and Blanchard 2020, respectively.</title>
        <authorList>
            <person name="Kobayashi H."/>
            <person name="Tanizawa Y."/>
            <person name="Sakamoto M."/>
            <person name="Ohkuma M."/>
            <person name="Tohno M."/>
        </authorList>
    </citation>
    <scope>NUCLEOTIDE SEQUENCE [LARGE SCALE GENOMIC DNA]</scope>
    <source>
        <strain evidence="1 2">DSM 12857</strain>
    </source>
</reference>
<dbReference type="Proteomes" id="UP001419084">
    <property type="component" value="Unassembled WGS sequence"/>
</dbReference>
<dbReference type="EMBL" id="BRPJ01000007">
    <property type="protein sequence ID" value="GLB28453.1"/>
    <property type="molecule type" value="Genomic_DNA"/>
</dbReference>
<evidence type="ECO:0000313" key="1">
    <source>
        <dbReference type="EMBL" id="GLB28453.1"/>
    </source>
</evidence>
<sequence>MLKSSVRTNEAFVIKAEEWAQVVGLNEHYSIAIRIRIRPKGSLSKEKEVMPYAKRKEKPKCRQLAPCRILWHAI</sequence>
<proteinExistence type="predicted"/>
<accession>A0ABQ5M0H8</accession>
<protein>
    <submittedName>
        <fullName evidence="1">Uncharacterized protein</fullName>
    </submittedName>
</protein>
<comment type="caution">
    <text evidence="1">The sequence shown here is derived from an EMBL/GenBank/DDBJ whole genome shotgun (WGS) entry which is preliminary data.</text>
</comment>